<keyword evidence="14" id="KW-1185">Reference proteome</keyword>
<dbReference type="EMBL" id="JAJJMB010009252">
    <property type="protein sequence ID" value="KAI3914622.1"/>
    <property type="molecule type" value="Genomic_DNA"/>
</dbReference>
<comment type="caution">
    <text evidence="12">The sequence shown here is derived from an EMBL/GenBank/DDBJ whole genome shotgun (WGS) entry which is preliminary data.</text>
</comment>
<evidence type="ECO:0000256" key="9">
    <source>
        <dbReference type="SAM" id="MobiDB-lite"/>
    </source>
</evidence>
<dbReference type="FunFam" id="3.30.40.10:FF:000022">
    <property type="entry name" value="E3 ubiquitin-protein ligase RING1-like"/>
    <property type="match status" value="1"/>
</dbReference>
<dbReference type="GO" id="GO:0008270">
    <property type="term" value="F:zinc ion binding"/>
    <property type="evidence" value="ECO:0007669"/>
    <property type="project" value="UniProtKB-KW"/>
</dbReference>
<feature type="domain" description="RING-type" evidence="10">
    <location>
        <begin position="176"/>
        <end position="217"/>
    </location>
</feature>
<evidence type="ECO:0000256" key="2">
    <source>
        <dbReference type="ARBA" id="ARBA00012483"/>
    </source>
</evidence>
<sequence>MSSTTTAGAGAATTANNNGRQTYWCHECDMSVSLLSSSQPLLCPHCNGDFLEEMETPINNNSSSNPNFPNSNNNNPSLPLLHPFPILSPPQTLTTPTTDDDTNDFDSFQIPSPIRVSDAYLLDRLIQHLADPHDGIPGFPIRQHHHTSSPASKASVESIPTVKITSSLLNSDSILCAVCKDEFLVDVEAKQLPCNHIYHFDCILPWLEQHNSCPVCRFCLPTDEPERRSTHTRTRVRFGNLMDDIDDDADDLFGMGNTLRHIARRHRLVFPMRSTTGVDSSSSPTQMAQAETSAAGPANSGETVSSWPIEGGSRIAGEVCWSETSKVLCTVDSKQSSLWKRIQTSIQRVDESAVFHTLNCKLLQ</sequence>
<dbReference type="Proteomes" id="UP001202328">
    <property type="component" value="Unassembled WGS sequence"/>
</dbReference>
<proteinExistence type="predicted"/>
<keyword evidence="7" id="KW-0862">Zinc</keyword>
<dbReference type="GO" id="GO:0005737">
    <property type="term" value="C:cytoplasm"/>
    <property type="evidence" value="ECO:0007669"/>
    <property type="project" value="TreeGrafter"/>
</dbReference>
<dbReference type="InterPro" id="IPR039525">
    <property type="entry name" value="RNF126-like_zinc-ribbon"/>
</dbReference>
<evidence type="ECO:0000313" key="13">
    <source>
        <dbReference type="EMBL" id="KAI3960818.1"/>
    </source>
</evidence>
<keyword evidence="6" id="KW-0833">Ubl conjugation pathway</keyword>
<evidence type="ECO:0000256" key="8">
    <source>
        <dbReference type="PROSITE-ProRule" id="PRU00175"/>
    </source>
</evidence>
<evidence type="ECO:0000256" key="1">
    <source>
        <dbReference type="ARBA" id="ARBA00000900"/>
    </source>
</evidence>
<dbReference type="InterPro" id="IPR001841">
    <property type="entry name" value="Znf_RING"/>
</dbReference>
<evidence type="ECO:0000259" key="10">
    <source>
        <dbReference type="PROSITE" id="PS50089"/>
    </source>
</evidence>
<keyword evidence="3" id="KW-0808">Transferase</keyword>
<dbReference type="Pfam" id="PF14369">
    <property type="entry name" value="Zn_ribbon_19"/>
    <property type="match status" value="1"/>
</dbReference>
<name>A0AAD4SP22_9MAGN</name>
<keyword evidence="5 8" id="KW-0863">Zinc-finger</keyword>
<dbReference type="PROSITE" id="PS50089">
    <property type="entry name" value="ZF_RING_2"/>
    <property type="match status" value="1"/>
</dbReference>
<dbReference type="EC" id="2.3.2.27" evidence="2"/>
<feature type="region of interest" description="Disordered" evidence="9">
    <location>
        <begin position="274"/>
        <end position="309"/>
    </location>
</feature>
<dbReference type="SUPFAM" id="SSF57850">
    <property type="entry name" value="RING/U-box"/>
    <property type="match status" value="1"/>
</dbReference>
<dbReference type="EMBL" id="JAJJMB010010025">
    <property type="protein sequence ID" value="KAI3911578.1"/>
    <property type="molecule type" value="Genomic_DNA"/>
</dbReference>
<evidence type="ECO:0000313" key="14">
    <source>
        <dbReference type="Proteomes" id="UP001202328"/>
    </source>
</evidence>
<dbReference type="EMBL" id="JAJJMB010000872">
    <property type="protein sequence ID" value="KAI3960818.1"/>
    <property type="molecule type" value="Genomic_DNA"/>
</dbReference>
<dbReference type="PANTHER" id="PTHR15710">
    <property type="entry name" value="E3 UBIQUITIN-PROTEIN LIGASE PRAJA"/>
    <property type="match status" value="1"/>
</dbReference>
<evidence type="ECO:0000256" key="3">
    <source>
        <dbReference type="ARBA" id="ARBA00022679"/>
    </source>
</evidence>
<feature type="compositionally biased region" description="Low complexity" evidence="9">
    <location>
        <begin position="59"/>
        <end position="78"/>
    </location>
</feature>
<evidence type="ECO:0000313" key="12">
    <source>
        <dbReference type="EMBL" id="KAI3914622.1"/>
    </source>
</evidence>
<gene>
    <name evidence="11" type="ORF">MKW98_006781</name>
    <name evidence="12" type="ORF">MKW98_027097</name>
    <name evidence="13" type="ORF">MKW98_027677</name>
</gene>
<dbReference type="PANTHER" id="PTHR15710:SF187">
    <property type="entry name" value="RING-TYPE E3 UBIQUITIN TRANSFERASE"/>
    <property type="match status" value="1"/>
</dbReference>
<dbReference type="AlphaFoldDB" id="A0AAD4SP22"/>
<protein>
    <recommendedName>
        <fullName evidence="2">RING-type E3 ubiquitin transferase</fullName>
        <ecNumber evidence="2">2.3.2.27</ecNumber>
    </recommendedName>
</protein>
<feature type="compositionally biased region" description="Polar residues" evidence="9">
    <location>
        <begin position="274"/>
        <end position="292"/>
    </location>
</feature>
<keyword evidence="4" id="KW-0479">Metal-binding</keyword>
<evidence type="ECO:0000256" key="5">
    <source>
        <dbReference type="ARBA" id="ARBA00022771"/>
    </source>
</evidence>
<accession>A0AAD4SP22</accession>
<dbReference type="InterPro" id="IPR013083">
    <property type="entry name" value="Znf_RING/FYVE/PHD"/>
</dbReference>
<dbReference type="GO" id="GO:0016567">
    <property type="term" value="P:protein ubiquitination"/>
    <property type="evidence" value="ECO:0007669"/>
    <property type="project" value="TreeGrafter"/>
</dbReference>
<evidence type="ECO:0000256" key="6">
    <source>
        <dbReference type="ARBA" id="ARBA00022786"/>
    </source>
</evidence>
<dbReference type="Pfam" id="PF13639">
    <property type="entry name" value="zf-RING_2"/>
    <property type="match status" value="1"/>
</dbReference>
<evidence type="ECO:0000313" key="11">
    <source>
        <dbReference type="EMBL" id="KAI3911578.1"/>
    </source>
</evidence>
<comment type="catalytic activity">
    <reaction evidence="1">
        <text>S-ubiquitinyl-[E2 ubiquitin-conjugating enzyme]-L-cysteine + [acceptor protein]-L-lysine = [E2 ubiquitin-conjugating enzyme]-L-cysteine + N(6)-ubiquitinyl-[acceptor protein]-L-lysine.</text>
        <dbReference type="EC" id="2.3.2.27"/>
    </reaction>
</comment>
<dbReference type="SMART" id="SM00184">
    <property type="entry name" value="RING"/>
    <property type="match status" value="1"/>
</dbReference>
<evidence type="ECO:0000256" key="4">
    <source>
        <dbReference type="ARBA" id="ARBA00022723"/>
    </source>
</evidence>
<feature type="region of interest" description="Disordered" evidence="9">
    <location>
        <begin position="57"/>
        <end position="78"/>
    </location>
</feature>
<reference evidence="12" key="1">
    <citation type="submission" date="2022-04" db="EMBL/GenBank/DDBJ databases">
        <title>A functionally conserved STORR gene fusion in Papaver species that diverged 16.8 million years ago.</title>
        <authorList>
            <person name="Catania T."/>
        </authorList>
    </citation>
    <scope>NUCLEOTIDE SEQUENCE</scope>
    <source>
        <strain evidence="12">S-188037</strain>
    </source>
</reference>
<dbReference type="GO" id="GO:0061630">
    <property type="term" value="F:ubiquitin protein ligase activity"/>
    <property type="evidence" value="ECO:0007669"/>
    <property type="project" value="UniProtKB-EC"/>
</dbReference>
<evidence type="ECO:0000256" key="7">
    <source>
        <dbReference type="ARBA" id="ARBA00022833"/>
    </source>
</evidence>
<dbReference type="Gene3D" id="3.30.40.10">
    <property type="entry name" value="Zinc/RING finger domain, C3HC4 (zinc finger)"/>
    <property type="match status" value="1"/>
</dbReference>
<organism evidence="12 14">
    <name type="scientific">Papaver atlanticum</name>
    <dbReference type="NCBI Taxonomy" id="357466"/>
    <lineage>
        <taxon>Eukaryota</taxon>
        <taxon>Viridiplantae</taxon>
        <taxon>Streptophyta</taxon>
        <taxon>Embryophyta</taxon>
        <taxon>Tracheophyta</taxon>
        <taxon>Spermatophyta</taxon>
        <taxon>Magnoliopsida</taxon>
        <taxon>Ranunculales</taxon>
        <taxon>Papaveraceae</taxon>
        <taxon>Papaveroideae</taxon>
        <taxon>Papaver</taxon>
    </lineage>
</organism>